<sequence length="449" mass="48251">MDASYCWQCQQLSLPPHPLLLRHVARFERGSVGVLLLGGRQSSDLEPPVRDADLKPCSLFIRSLSRLATPTSDAPLIRLDLSGELVTCEGAKTLAAVLQVSLSLRSLLLRRTPIGDLGALALGAALSSSALVELDLGECALTDQGLRALVRGPQVHGAPPCLSVLLLDGNATGDVGTTEVISYLERQSTLRSFSIHPSLPRGLSQEVEAALQVACELSGVTLDHKGEALSLDRLASCCGKRHEVAPSPSPVAVPVATPALPAPVPPEPLQRAPGVGWSPSSAVAERTPRKPVPDMRQSGHLASWMAGTERELRELKWLLSSSSARLDGQHRKLMSELEKLRLQLDAWTSDAAPPRTGAGEVEEMRLDVLEARFDALDQLVGREQSECAQQVRSPVQGCGSWSRLLPAVPARATTEPAVPERDFWPIWANSSSLVVSGQSWWQQGDSQKE</sequence>
<evidence type="ECO:0000313" key="5">
    <source>
        <dbReference type="Proteomes" id="UP001642484"/>
    </source>
</evidence>
<keyword evidence="5" id="KW-1185">Reference proteome</keyword>
<feature type="coiled-coil region" evidence="2">
    <location>
        <begin position="323"/>
        <end position="350"/>
    </location>
</feature>
<evidence type="ECO:0000256" key="3">
    <source>
        <dbReference type="SAM" id="MobiDB-lite"/>
    </source>
</evidence>
<evidence type="ECO:0000256" key="1">
    <source>
        <dbReference type="ARBA" id="ARBA00022737"/>
    </source>
</evidence>
<evidence type="ECO:0000256" key="2">
    <source>
        <dbReference type="SAM" id="Coils"/>
    </source>
</evidence>
<dbReference type="Gene3D" id="3.80.10.10">
    <property type="entry name" value="Ribonuclease Inhibitor"/>
    <property type="match status" value="1"/>
</dbReference>
<reference evidence="4 5" key="1">
    <citation type="submission" date="2024-02" db="EMBL/GenBank/DDBJ databases">
        <authorList>
            <person name="Chen Y."/>
            <person name="Shah S."/>
            <person name="Dougan E. K."/>
            <person name="Thang M."/>
            <person name="Chan C."/>
        </authorList>
    </citation>
    <scope>NUCLEOTIDE SEQUENCE [LARGE SCALE GENOMIC DNA]</scope>
</reference>
<dbReference type="Proteomes" id="UP001642484">
    <property type="component" value="Unassembled WGS sequence"/>
</dbReference>
<dbReference type="PANTHER" id="PTHR24111:SF0">
    <property type="entry name" value="LEUCINE-RICH REPEAT-CONTAINING PROTEIN"/>
    <property type="match status" value="1"/>
</dbReference>
<organism evidence="4 5">
    <name type="scientific">Durusdinium trenchii</name>
    <dbReference type="NCBI Taxonomy" id="1381693"/>
    <lineage>
        <taxon>Eukaryota</taxon>
        <taxon>Sar</taxon>
        <taxon>Alveolata</taxon>
        <taxon>Dinophyceae</taxon>
        <taxon>Suessiales</taxon>
        <taxon>Symbiodiniaceae</taxon>
        <taxon>Durusdinium</taxon>
    </lineage>
</organism>
<accession>A0ABP0NTN6</accession>
<evidence type="ECO:0000313" key="4">
    <source>
        <dbReference type="EMBL" id="CAK9066547.1"/>
    </source>
</evidence>
<dbReference type="SMART" id="SM00368">
    <property type="entry name" value="LRR_RI"/>
    <property type="match status" value="3"/>
</dbReference>
<dbReference type="PANTHER" id="PTHR24111">
    <property type="entry name" value="LEUCINE-RICH REPEAT-CONTAINING PROTEIN 34"/>
    <property type="match status" value="1"/>
</dbReference>
<feature type="region of interest" description="Disordered" evidence="3">
    <location>
        <begin position="269"/>
        <end position="297"/>
    </location>
</feature>
<dbReference type="InterPro" id="IPR052201">
    <property type="entry name" value="LRR-containing_regulator"/>
</dbReference>
<keyword evidence="2" id="KW-0175">Coiled coil</keyword>
<dbReference type="InterPro" id="IPR032675">
    <property type="entry name" value="LRR_dom_sf"/>
</dbReference>
<protein>
    <submittedName>
        <fullName evidence="4">Uncharacterized protein</fullName>
    </submittedName>
</protein>
<dbReference type="EMBL" id="CAXAMN010022117">
    <property type="protein sequence ID" value="CAK9066547.1"/>
    <property type="molecule type" value="Genomic_DNA"/>
</dbReference>
<proteinExistence type="predicted"/>
<gene>
    <name evidence="4" type="ORF">CCMP2556_LOCUS32686</name>
</gene>
<comment type="caution">
    <text evidence="4">The sequence shown here is derived from an EMBL/GenBank/DDBJ whole genome shotgun (WGS) entry which is preliminary data.</text>
</comment>
<name>A0ABP0NTN6_9DINO</name>
<dbReference type="SUPFAM" id="SSF52047">
    <property type="entry name" value="RNI-like"/>
    <property type="match status" value="1"/>
</dbReference>
<keyword evidence="1" id="KW-0677">Repeat</keyword>